<organism evidence="2 3">
    <name type="scientific">Pacificispira spongiicola</name>
    <dbReference type="NCBI Taxonomy" id="2729598"/>
    <lineage>
        <taxon>Bacteria</taxon>
        <taxon>Pseudomonadati</taxon>
        <taxon>Pseudomonadota</taxon>
        <taxon>Alphaproteobacteria</taxon>
        <taxon>Rhodospirillales</taxon>
        <taxon>Rhodospirillaceae</taxon>
        <taxon>Pacificispira</taxon>
    </lineage>
</organism>
<sequence>MAGTPYGIGPDGPFRSRLEAGLHRFSIQRQEEKRTAPPSRQASGIQPVDTALAHKTPAKPPGIAESEDADAAITEMMKDARYWQPNHPQRDAYRTGIARLWKAAYPGEYRPGSFGKGDRPVISTGQALSLADKLLPKQVEKTETPVLPKPSDAVGIQLAQAAEGTLDDPFGLTHEDFEPLYPNNWQDQDEDGMLSPGGAAGAILGIGAAAVLPNLLEARKHVNGKDGKKATDHGKNEAHGDKDAL</sequence>
<name>A0A7Y0E2A9_9PROT</name>
<feature type="region of interest" description="Disordered" evidence="1">
    <location>
        <begin position="167"/>
        <end position="196"/>
    </location>
</feature>
<comment type="caution">
    <text evidence="2">The sequence shown here is derived from an EMBL/GenBank/DDBJ whole genome shotgun (WGS) entry which is preliminary data.</text>
</comment>
<proteinExistence type="predicted"/>
<dbReference type="RefSeq" id="WP_169626288.1">
    <property type="nucleotide sequence ID" value="NZ_JABBNT010000004.1"/>
</dbReference>
<evidence type="ECO:0000313" key="2">
    <source>
        <dbReference type="EMBL" id="NMM45915.1"/>
    </source>
</evidence>
<accession>A0A7Y0E2A9</accession>
<gene>
    <name evidence="2" type="ORF">HH303_15565</name>
</gene>
<dbReference type="Proteomes" id="UP000539372">
    <property type="component" value="Unassembled WGS sequence"/>
</dbReference>
<feature type="region of interest" description="Disordered" evidence="1">
    <location>
        <begin position="28"/>
        <end position="67"/>
    </location>
</feature>
<keyword evidence="3" id="KW-1185">Reference proteome</keyword>
<evidence type="ECO:0000313" key="3">
    <source>
        <dbReference type="Proteomes" id="UP000539372"/>
    </source>
</evidence>
<protein>
    <submittedName>
        <fullName evidence="2">Uncharacterized protein</fullName>
    </submittedName>
</protein>
<feature type="region of interest" description="Disordered" evidence="1">
    <location>
        <begin position="222"/>
        <end position="245"/>
    </location>
</feature>
<evidence type="ECO:0000256" key="1">
    <source>
        <dbReference type="SAM" id="MobiDB-lite"/>
    </source>
</evidence>
<dbReference type="EMBL" id="JABBNT010000004">
    <property type="protein sequence ID" value="NMM45915.1"/>
    <property type="molecule type" value="Genomic_DNA"/>
</dbReference>
<reference evidence="2 3" key="1">
    <citation type="submission" date="2020-04" db="EMBL/GenBank/DDBJ databases">
        <title>Rhodospirillaceae bacterium KN72 isolated from deep sea.</title>
        <authorList>
            <person name="Zhang D.-C."/>
        </authorList>
    </citation>
    <scope>NUCLEOTIDE SEQUENCE [LARGE SCALE GENOMIC DNA]</scope>
    <source>
        <strain evidence="2 3">KN72</strain>
    </source>
</reference>
<dbReference type="AlphaFoldDB" id="A0A7Y0E2A9"/>